<feature type="compositionally biased region" description="Basic and acidic residues" evidence="1">
    <location>
        <begin position="73"/>
        <end position="85"/>
    </location>
</feature>
<gene>
    <name evidence="2" type="ORF">Pcinc_024393</name>
</gene>
<organism evidence="2 3">
    <name type="scientific">Petrolisthes cinctipes</name>
    <name type="common">Flat porcelain crab</name>
    <dbReference type="NCBI Taxonomy" id="88211"/>
    <lineage>
        <taxon>Eukaryota</taxon>
        <taxon>Metazoa</taxon>
        <taxon>Ecdysozoa</taxon>
        <taxon>Arthropoda</taxon>
        <taxon>Crustacea</taxon>
        <taxon>Multicrustacea</taxon>
        <taxon>Malacostraca</taxon>
        <taxon>Eumalacostraca</taxon>
        <taxon>Eucarida</taxon>
        <taxon>Decapoda</taxon>
        <taxon>Pleocyemata</taxon>
        <taxon>Anomura</taxon>
        <taxon>Galatheoidea</taxon>
        <taxon>Porcellanidae</taxon>
        <taxon>Petrolisthes</taxon>
    </lineage>
</organism>
<sequence>MQLLVRRNPLLRSVCVAGDEEVEAESEAGNSVCGHDAAGNVGRTQKLPACPFIILGKAQGWTELAKQTRQAGKGREGWDQTRPDQTRPLAINIPQTSRPEYPKRWLAPDINFSHVR</sequence>
<evidence type="ECO:0000313" key="3">
    <source>
        <dbReference type="Proteomes" id="UP001286313"/>
    </source>
</evidence>
<dbReference type="EMBL" id="JAWQEG010002678">
    <property type="protein sequence ID" value="KAK3870377.1"/>
    <property type="molecule type" value="Genomic_DNA"/>
</dbReference>
<keyword evidence="3" id="KW-1185">Reference proteome</keyword>
<evidence type="ECO:0000256" key="1">
    <source>
        <dbReference type="SAM" id="MobiDB-lite"/>
    </source>
</evidence>
<name>A0AAE1FC55_PETCI</name>
<comment type="caution">
    <text evidence="2">The sequence shown here is derived from an EMBL/GenBank/DDBJ whole genome shotgun (WGS) entry which is preliminary data.</text>
</comment>
<proteinExistence type="predicted"/>
<reference evidence="2" key="1">
    <citation type="submission" date="2023-10" db="EMBL/GenBank/DDBJ databases">
        <title>Genome assemblies of two species of porcelain crab, Petrolisthes cinctipes and Petrolisthes manimaculis (Anomura: Porcellanidae).</title>
        <authorList>
            <person name="Angst P."/>
        </authorList>
    </citation>
    <scope>NUCLEOTIDE SEQUENCE</scope>
    <source>
        <strain evidence="2">PB745_01</strain>
        <tissue evidence="2">Gill</tissue>
    </source>
</reference>
<protein>
    <submittedName>
        <fullName evidence="2">Uncharacterized protein</fullName>
    </submittedName>
</protein>
<feature type="region of interest" description="Disordered" evidence="1">
    <location>
        <begin position="68"/>
        <end position="87"/>
    </location>
</feature>
<evidence type="ECO:0000313" key="2">
    <source>
        <dbReference type="EMBL" id="KAK3870377.1"/>
    </source>
</evidence>
<dbReference type="AlphaFoldDB" id="A0AAE1FC55"/>
<accession>A0AAE1FC55</accession>
<dbReference type="Proteomes" id="UP001286313">
    <property type="component" value="Unassembled WGS sequence"/>
</dbReference>